<evidence type="ECO:0000256" key="2">
    <source>
        <dbReference type="SAM" id="Coils"/>
    </source>
</evidence>
<gene>
    <name evidence="3" type="ORF">D5071_12725</name>
</gene>
<dbReference type="AlphaFoldDB" id="A0A419AVB3"/>
<dbReference type="Gene3D" id="2.60.120.620">
    <property type="entry name" value="q2cbj1_9rhob like domain"/>
    <property type="match status" value="1"/>
</dbReference>
<dbReference type="Pfam" id="PF05721">
    <property type="entry name" value="PhyH"/>
    <property type="match status" value="1"/>
</dbReference>
<organism evidence="3 4">
    <name type="scientific">Pectobacterium carotovorum</name>
    <name type="common">Erwinia carotovora</name>
    <dbReference type="NCBI Taxonomy" id="554"/>
    <lineage>
        <taxon>Bacteria</taxon>
        <taxon>Pseudomonadati</taxon>
        <taxon>Pseudomonadota</taxon>
        <taxon>Gammaproteobacteria</taxon>
        <taxon>Enterobacterales</taxon>
        <taxon>Pectobacteriaceae</taxon>
        <taxon>Pectobacterium</taxon>
    </lineage>
</organism>
<reference evidence="3 4" key="1">
    <citation type="submission" date="2018-09" db="EMBL/GenBank/DDBJ databases">
        <title>Phylogenetic diversity of Pectobacterium and Dickeya strains causing blackleg disease of potato in Morocco.</title>
        <authorList>
            <person name="Oulghazi S."/>
            <person name="Moumni M."/>
            <person name="Faure D."/>
        </authorList>
    </citation>
    <scope>NUCLEOTIDE SEQUENCE [LARGE SCALE GENOMIC DNA]</scope>
    <source>
        <strain evidence="3 4">S1.15.11.2D</strain>
    </source>
</reference>
<comment type="caution">
    <text evidence="3">The sequence shown here is derived from an EMBL/GenBank/DDBJ whole genome shotgun (WGS) entry which is preliminary data.</text>
</comment>
<feature type="coiled-coil region" evidence="2">
    <location>
        <begin position="18"/>
        <end position="45"/>
    </location>
</feature>
<evidence type="ECO:0000313" key="3">
    <source>
        <dbReference type="EMBL" id="RJL50674.1"/>
    </source>
</evidence>
<dbReference type="GO" id="GO:0016706">
    <property type="term" value="F:2-oxoglutarate-dependent dioxygenase activity"/>
    <property type="evidence" value="ECO:0007669"/>
    <property type="project" value="UniProtKB-ARBA"/>
</dbReference>
<evidence type="ECO:0000256" key="1">
    <source>
        <dbReference type="ARBA" id="ARBA00001954"/>
    </source>
</evidence>
<proteinExistence type="predicted"/>
<protein>
    <recommendedName>
        <fullName evidence="5">Phytanoyl-CoA dioxygenase</fullName>
    </recommendedName>
</protein>
<dbReference type="PANTHER" id="PTHR20883:SF48">
    <property type="entry name" value="ECTOINE DIOXYGENASE"/>
    <property type="match status" value="1"/>
</dbReference>
<evidence type="ECO:0008006" key="5">
    <source>
        <dbReference type="Google" id="ProtNLM"/>
    </source>
</evidence>
<dbReference type="PANTHER" id="PTHR20883">
    <property type="entry name" value="PHYTANOYL-COA DIOXYGENASE DOMAIN CONTAINING 1"/>
    <property type="match status" value="1"/>
</dbReference>
<evidence type="ECO:0000313" key="4">
    <source>
        <dbReference type="Proteomes" id="UP000283655"/>
    </source>
</evidence>
<sequence length="274" mass="31177">MTFPDYQRVPSFFDAAALANIEAIYRELTDRAEEVIRQAAAEKRTLAEFYHDNATLIVVPEKTAPARVCRMEYLDGSSPDFHQQITRPVQQRLEALTGEKLVLFKDKCNLKVPRGGAFPPHQDAPAYLRFGPTIFITAGIMLDALTKENGCLHMATNYRQIAADRHSITPAGDYPLFDFYDGGSRNGDIVDEVQQKLTWEAITAQAGDMLLFNSFVPHFSHINSSPQQRRVLYLTFNLLSEGEHYRDYYQKKWRDYSNPQFHISTPTAHAALSQ</sequence>
<keyword evidence="2" id="KW-0175">Coiled coil</keyword>
<dbReference type="RefSeq" id="WP_119873960.1">
    <property type="nucleotide sequence ID" value="NZ_QZDH01000030.1"/>
</dbReference>
<name>A0A419AVB3_PECCA</name>
<dbReference type="EMBL" id="QZDH01000030">
    <property type="protein sequence ID" value="RJL50674.1"/>
    <property type="molecule type" value="Genomic_DNA"/>
</dbReference>
<dbReference type="SUPFAM" id="SSF51197">
    <property type="entry name" value="Clavaminate synthase-like"/>
    <property type="match status" value="1"/>
</dbReference>
<dbReference type="GO" id="GO:0005506">
    <property type="term" value="F:iron ion binding"/>
    <property type="evidence" value="ECO:0007669"/>
    <property type="project" value="UniProtKB-ARBA"/>
</dbReference>
<dbReference type="InterPro" id="IPR008775">
    <property type="entry name" value="Phytyl_CoA_dOase-like"/>
</dbReference>
<accession>A0A419AVB3</accession>
<dbReference type="Proteomes" id="UP000283655">
    <property type="component" value="Unassembled WGS sequence"/>
</dbReference>
<comment type="cofactor">
    <cofactor evidence="1">
        <name>Fe(2+)</name>
        <dbReference type="ChEBI" id="CHEBI:29033"/>
    </cofactor>
</comment>